<organism evidence="5 6">
    <name type="scientific">Fusobacterium necrogenes</name>
    <dbReference type="NCBI Taxonomy" id="858"/>
    <lineage>
        <taxon>Bacteria</taxon>
        <taxon>Fusobacteriati</taxon>
        <taxon>Fusobacteriota</taxon>
        <taxon>Fusobacteriia</taxon>
        <taxon>Fusobacteriales</taxon>
        <taxon>Fusobacteriaceae</taxon>
        <taxon>Fusobacterium</taxon>
    </lineage>
</organism>
<dbReference type="InterPro" id="IPR055170">
    <property type="entry name" value="GFO_IDH_MocA-like_dom"/>
</dbReference>
<dbReference type="RefSeq" id="WP_115270132.1">
    <property type="nucleotide sequence ID" value="NZ_UGGU01000003.1"/>
</dbReference>
<dbReference type="Pfam" id="PF01408">
    <property type="entry name" value="GFO_IDH_MocA"/>
    <property type="match status" value="1"/>
</dbReference>
<reference evidence="5 6" key="1">
    <citation type="submission" date="2018-06" db="EMBL/GenBank/DDBJ databases">
        <authorList>
            <consortium name="Pathogen Informatics"/>
            <person name="Doyle S."/>
        </authorList>
    </citation>
    <scope>NUCLEOTIDE SEQUENCE [LARGE SCALE GENOMIC DNA]</scope>
    <source>
        <strain evidence="5 6">NCTC10723</strain>
    </source>
</reference>
<dbReference type="PANTHER" id="PTHR22604:SF105">
    <property type="entry name" value="TRANS-1,2-DIHYDROBENZENE-1,2-DIOL DEHYDROGENASE"/>
    <property type="match status" value="1"/>
</dbReference>
<evidence type="ECO:0000313" key="5">
    <source>
        <dbReference type="EMBL" id="STO31645.1"/>
    </source>
</evidence>
<comment type="similarity">
    <text evidence="1">Belongs to the Gfo/Idh/MocA family.</text>
</comment>
<keyword evidence="6" id="KW-1185">Reference proteome</keyword>
<dbReference type="Gene3D" id="3.30.360.10">
    <property type="entry name" value="Dihydrodipicolinate Reductase, domain 2"/>
    <property type="match status" value="1"/>
</dbReference>
<proteinExistence type="inferred from homology"/>
<dbReference type="InterPro" id="IPR036291">
    <property type="entry name" value="NAD(P)-bd_dom_sf"/>
</dbReference>
<sequence length="326" mass="37036">MKVAILGAGYIGGIMAQTIKGMAHEDIELYAVGARNIKRAEEFAKKYSIKKAYGSYEELVKDKKIDLVYIATPHSHHYQHGKLCIENGKNILCEKAFTVNEEQARELFRLAKEKNIFITEAIWTRYMPSREIINGIIKSGELGEVHTIQANLGYPIKNVERMRKPELAGGALLDLGVYPINFSMMVFGDEVKDIQAHAVFSPEGIDFTDSITLFWEGGKMATLHATMLTATDRMGYIYGEEGYLAITNINNPEKIEQFDKEHRLVKTYEIPKQVSGYEYEVIASYEAIKNGKLECEEMPHEITLKVMNVMDSIRKQWGMKFPCESL</sequence>
<dbReference type="GO" id="GO:0000166">
    <property type="term" value="F:nucleotide binding"/>
    <property type="evidence" value="ECO:0007669"/>
    <property type="project" value="InterPro"/>
</dbReference>
<evidence type="ECO:0000259" key="4">
    <source>
        <dbReference type="Pfam" id="PF22725"/>
    </source>
</evidence>
<evidence type="ECO:0000259" key="3">
    <source>
        <dbReference type="Pfam" id="PF01408"/>
    </source>
</evidence>
<dbReference type="InterPro" id="IPR050984">
    <property type="entry name" value="Gfo/Idh/MocA_domain"/>
</dbReference>
<keyword evidence="2 5" id="KW-0560">Oxidoreductase</keyword>
<dbReference type="SUPFAM" id="SSF55347">
    <property type="entry name" value="Glyceraldehyde-3-phosphate dehydrogenase-like, C-terminal domain"/>
    <property type="match status" value="1"/>
</dbReference>
<dbReference type="Pfam" id="PF22725">
    <property type="entry name" value="GFO_IDH_MocA_C3"/>
    <property type="match status" value="1"/>
</dbReference>
<evidence type="ECO:0000256" key="1">
    <source>
        <dbReference type="ARBA" id="ARBA00010928"/>
    </source>
</evidence>
<dbReference type="Proteomes" id="UP000255328">
    <property type="component" value="Unassembled WGS sequence"/>
</dbReference>
<evidence type="ECO:0000256" key="2">
    <source>
        <dbReference type="ARBA" id="ARBA00023002"/>
    </source>
</evidence>
<protein>
    <submittedName>
        <fullName evidence="5">Uncharacterized oxidoreductase ycjS</fullName>
        <ecNumber evidence="5">1.-.-.-</ecNumber>
    </submittedName>
</protein>
<dbReference type="PANTHER" id="PTHR22604">
    <property type="entry name" value="OXIDOREDUCTASES"/>
    <property type="match status" value="1"/>
</dbReference>
<dbReference type="Gene3D" id="3.40.50.720">
    <property type="entry name" value="NAD(P)-binding Rossmann-like Domain"/>
    <property type="match status" value="1"/>
</dbReference>
<feature type="domain" description="GFO/IDH/MocA-like oxidoreductase" evidence="4">
    <location>
        <begin position="136"/>
        <end position="244"/>
    </location>
</feature>
<dbReference type="EMBL" id="UGGU01000003">
    <property type="protein sequence ID" value="STO31645.1"/>
    <property type="molecule type" value="Genomic_DNA"/>
</dbReference>
<dbReference type="InterPro" id="IPR000683">
    <property type="entry name" value="Gfo/Idh/MocA-like_OxRdtase_N"/>
</dbReference>
<dbReference type="AlphaFoldDB" id="A0A377GXJ4"/>
<dbReference type="OrthoDB" id="9815825at2"/>
<dbReference type="EC" id="1.-.-.-" evidence="5"/>
<evidence type="ECO:0000313" key="6">
    <source>
        <dbReference type="Proteomes" id="UP000255328"/>
    </source>
</evidence>
<dbReference type="GO" id="GO:0016491">
    <property type="term" value="F:oxidoreductase activity"/>
    <property type="evidence" value="ECO:0007669"/>
    <property type="project" value="UniProtKB-KW"/>
</dbReference>
<name>A0A377GXJ4_9FUSO</name>
<feature type="domain" description="Gfo/Idh/MocA-like oxidoreductase N-terminal" evidence="3">
    <location>
        <begin position="1"/>
        <end position="115"/>
    </location>
</feature>
<gene>
    <name evidence="5" type="primary">ycjS</name>
    <name evidence="5" type="ORF">NCTC10723_01099</name>
</gene>
<accession>A0A377GXJ4</accession>
<dbReference type="SUPFAM" id="SSF51735">
    <property type="entry name" value="NAD(P)-binding Rossmann-fold domains"/>
    <property type="match status" value="1"/>
</dbReference>